<evidence type="ECO:0000256" key="8">
    <source>
        <dbReference type="SAM" id="MobiDB-lite"/>
    </source>
</evidence>
<dbReference type="AlphaFoldDB" id="A0A2K8U565"/>
<dbReference type="Pfam" id="PF03734">
    <property type="entry name" value="YkuD"/>
    <property type="match status" value="1"/>
</dbReference>
<comment type="similarity">
    <text evidence="2">Belongs to the YkuD family.</text>
</comment>
<evidence type="ECO:0000256" key="3">
    <source>
        <dbReference type="ARBA" id="ARBA00022679"/>
    </source>
</evidence>
<dbReference type="InterPro" id="IPR005490">
    <property type="entry name" value="LD_TPept_cat_dom"/>
</dbReference>
<name>A0A2K8U565_9GAMM</name>
<dbReference type="CDD" id="cd16913">
    <property type="entry name" value="YkuD_like"/>
    <property type="match status" value="1"/>
</dbReference>
<dbReference type="InterPro" id="IPR052905">
    <property type="entry name" value="LD-transpeptidase_YkuD-like"/>
</dbReference>
<dbReference type="SUPFAM" id="SSF141523">
    <property type="entry name" value="L,D-transpeptidase catalytic domain-like"/>
    <property type="match status" value="1"/>
</dbReference>
<dbReference type="PROSITE" id="PS52029">
    <property type="entry name" value="LD_TPASE"/>
    <property type="match status" value="1"/>
</dbReference>
<keyword evidence="6 7" id="KW-0961">Cell wall biogenesis/degradation</keyword>
<dbReference type="Gene3D" id="2.40.440.10">
    <property type="entry name" value="L,D-transpeptidase catalytic domain-like"/>
    <property type="match status" value="1"/>
</dbReference>
<reference evidence="10 11" key="1">
    <citation type="submission" date="2017-03" db="EMBL/GenBank/DDBJ databases">
        <title>Complete genome sequence of Candidatus 'Thiodictyon syntrophicum' sp. nov. strain Cad16T, a photolithoautotroph purple sulfur bacterium isolated from an alpine meromictic lake.</title>
        <authorList>
            <person name="Luedin S.M."/>
            <person name="Pothier J.F."/>
            <person name="Danza F."/>
            <person name="Storelli N."/>
            <person name="Wittwer M."/>
            <person name="Tonolla M."/>
        </authorList>
    </citation>
    <scope>NUCLEOTIDE SEQUENCE [LARGE SCALE GENOMIC DNA]</scope>
    <source>
        <strain evidence="10 11">Cad16T</strain>
    </source>
</reference>
<dbReference type="InterPro" id="IPR036366">
    <property type="entry name" value="PGBDSf"/>
</dbReference>
<keyword evidence="4 7" id="KW-0133">Cell shape</keyword>
<evidence type="ECO:0000256" key="7">
    <source>
        <dbReference type="PROSITE-ProRule" id="PRU01373"/>
    </source>
</evidence>
<evidence type="ECO:0000256" key="4">
    <source>
        <dbReference type="ARBA" id="ARBA00022960"/>
    </source>
</evidence>
<dbReference type="PANTHER" id="PTHR41533:SF2">
    <property type="entry name" value="BLR7131 PROTEIN"/>
    <property type="match status" value="1"/>
</dbReference>
<protein>
    <submittedName>
        <fullName evidence="10">Murein L,D-transpeptidase</fullName>
    </submittedName>
</protein>
<accession>A0A2K8U565</accession>
<dbReference type="OrthoDB" id="9778545at2"/>
<dbReference type="Gene3D" id="1.10.101.10">
    <property type="entry name" value="PGBD-like superfamily/PGBD"/>
    <property type="match status" value="1"/>
</dbReference>
<feature type="active site" description="Nucleophile" evidence="7">
    <location>
        <position position="456"/>
    </location>
</feature>
<dbReference type="GO" id="GO:0016740">
    <property type="term" value="F:transferase activity"/>
    <property type="evidence" value="ECO:0007669"/>
    <property type="project" value="UniProtKB-KW"/>
</dbReference>
<proteinExistence type="inferred from homology"/>
<dbReference type="InterPro" id="IPR038063">
    <property type="entry name" value="Transpep_catalytic_dom"/>
</dbReference>
<dbReference type="InterPro" id="IPR002477">
    <property type="entry name" value="Peptidoglycan-bd-like"/>
</dbReference>
<dbReference type="GO" id="GO:0004180">
    <property type="term" value="F:carboxypeptidase activity"/>
    <property type="evidence" value="ECO:0007669"/>
    <property type="project" value="UniProtKB-ARBA"/>
</dbReference>
<feature type="region of interest" description="Disordered" evidence="8">
    <location>
        <begin position="552"/>
        <end position="623"/>
    </location>
</feature>
<keyword evidence="5 7" id="KW-0573">Peptidoglycan synthesis</keyword>
<evidence type="ECO:0000313" key="11">
    <source>
        <dbReference type="Proteomes" id="UP000232638"/>
    </source>
</evidence>
<feature type="compositionally biased region" description="Pro residues" evidence="8">
    <location>
        <begin position="576"/>
        <end position="585"/>
    </location>
</feature>
<dbReference type="Proteomes" id="UP000232638">
    <property type="component" value="Chromosome"/>
</dbReference>
<gene>
    <name evidence="10" type="ORF">THSYN_07040</name>
</gene>
<dbReference type="UniPathway" id="UPA00219"/>
<evidence type="ECO:0000256" key="2">
    <source>
        <dbReference type="ARBA" id="ARBA00005992"/>
    </source>
</evidence>
<dbReference type="Pfam" id="PF20142">
    <property type="entry name" value="Scaffold"/>
    <property type="match status" value="1"/>
</dbReference>
<dbReference type="RefSeq" id="WP_100918517.1">
    <property type="nucleotide sequence ID" value="NZ_CP020370.1"/>
</dbReference>
<dbReference type="SUPFAM" id="SSF47090">
    <property type="entry name" value="PGBD-like"/>
    <property type="match status" value="1"/>
</dbReference>
<feature type="active site" description="Proton donor/acceptor" evidence="7">
    <location>
        <position position="437"/>
    </location>
</feature>
<evidence type="ECO:0000259" key="9">
    <source>
        <dbReference type="PROSITE" id="PS52029"/>
    </source>
</evidence>
<evidence type="ECO:0000256" key="6">
    <source>
        <dbReference type="ARBA" id="ARBA00023316"/>
    </source>
</evidence>
<keyword evidence="3" id="KW-0808">Transferase</keyword>
<dbReference type="InterPro" id="IPR045380">
    <property type="entry name" value="LD_TPept_scaffold_dom"/>
</dbReference>
<keyword evidence="11" id="KW-1185">Reference proteome</keyword>
<evidence type="ECO:0000256" key="1">
    <source>
        <dbReference type="ARBA" id="ARBA00004752"/>
    </source>
</evidence>
<feature type="domain" description="L,D-TPase catalytic" evidence="9">
    <location>
        <begin position="320"/>
        <end position="489"/>
    </location>
</feature>
<dbReference type="EMBL" id="CP020370">
    <property type="protein sequence ID" value="AUB80728.1"/>
    <property type="molecule type" value="Genomic_DNA"/>
</dbReference>
<dbReference type="GO" id="GO:0071555">
    <property type="term" value="P:cell wall organization"/>
    <property type="evidence" value="ECO:0007669"/>
    <property type="project" value="UniProtKB-UniRule"/>
</dbReference>
<dbReference type="PANTHER" id="PTHR41533">
    <property type="entry name" value="L,D-TRANSPEPTIDASE HI_1667-RELATED"/>
    <property type="match status" value="1"/>
</dbReference>
<dbReference type="GO" id="GO:0008360">
    <property type="term" value="P:regulation of cell shape"/>
    <property type="evidence" value="ECO:0007669"/>
    <property type="project" value="UniProtKB-UniRule"/>
</dbReference>
<evidence type="ECO:0000313" key="10">
    <source>
        <dbReference type="EMBL" id="AUB80728.1"/>
    </source>
</evidence>
<evidence type="ECO:0000256" key="5">
    <source>
        <dbReference type="ARBA" id="ARBA00022984"/>
    </source>
</evidence>
<comment type="pathway">
    <text evidence="1 7">Cell wall biogenesis; peptidoglycan biosynthesis.</text>
</comment>
<dbReference type="InterPro" id="IPR036365">
    <property type="entry name" value="PGBD-like_sf"/>
</dbReference>
<organism evidence="10 11">
    <name type="scientific">Candidatus Thiodictyon syntrophicum</name>
    <dbReference type="NCBI Taxonomy" id="1166950"/>
    <lineage>
        <taxon>Bacteria</taxon>
        <taxon>Pseudomonadati</taxon>
        <taxon>Pseudomonadota</taxon>
        <taxon>Gammaproteobacteria</taxon>
        <taxon>Chromatiales</taxon>
        <taxon>Chromatiaceae</taxon>
        <taxon>Thiodictyon</taxon>
    </lineage>
</organism>
<dbReference type="Pfam" id="PF01471">
    <property type="entry name" value="PG_binding_1"/>
    <property type="match status" value="1"/>
</dbReference>
<dbReference type="KEGG" id="tsy:THSYN_07040"/>
<dbReference type="GO" id="GO:0009252">
    <property type="term" value="P:peptidoglycan biosynthetic process"/>
    <property type="evidence" value="ECO:0007669"/>
    <property type="project" value="UniProtKB-UniPathway"/>
</dbReference>
<sequence>MAWFRFFGHLLLPLALLSLGLPLRSAAGEAAGSAAAADPLLRATLESIREQGPVTIGGVPLESGRFLAEFYGARGFRPAWDSAQRVGALLSAVEECPADGLDPADYHLAVLRRLSKPDALLSLTPAQRLGADLQLSDALLRYSFHIRFGRLDPVAVNRAWNHRGAVPAQTLIDSMERVVAAEDTRSALGELAHQPFFYNNLKRALREHGGSADPLRTLVPIPAGRRLVQGNRDPRVVSVREHLRAHGEYGPTAPDAPDLFDAELREALMRFQRRFALPADGALGARTVAALNQPLGGGKVEQIRMNLERMRWLYDELPGDYVFVDVGGFMAHVVRAGQVDWSTRVVVGTREAQTPSFRDEMEHVVFNPTWTVPPSIQKKMRGVSSKFRVLDRRTGRAAGGANVADYRRVSIVQPPGPSNALGRVKFIFPNDQAVYLHDTQSKGLFSQSVRAYSHGCVRVQNPLKLAEVILNLKRPAWDQHEIGRVVASNKTRYVPLEDRLPVLLYYLTAKADENGRLEFRPDIYGRDPALRRALNGPPSELRIGFAAPSPLVDPEAVQTAGPQQPAGTQVPAPVTGNPPAPPAGPGPGVTLTQGAPAARGLSLDLPPAPVSSIPEIGAPPTRL</sequence>